<dbReference type="Proteomes" id="UP000001307">
    <property type="component" value="Unassembled WGS sequence"/>
</dbReference>
<dbReference type="InParanoid" id="E4XWJ5"/>
<organism evidence="2 3">
    <name type="scientific">Oikopleura dioica</name>
    <name type="common">Tunicate</name>
    <dbReference type="NCBI Taxonomy" id="34765"/>
    <lineage>
        <taxon>Eukaryota</taxon>
        <taxon>Metazoa</taxon>
        <taxon>Chordata</taxon>
        <taxon>Tunicata</taxon>
        <taxon>Appendicularia</taxon>
        <taxon>Copelata</taxon>
        <taxon>Oikopleuridae</taxon>
        <taxon>Oikopleura</taxon>
    </lineage>
</organism>
<dbReference type="EMBL" id="FN653245">
    <property type="protein sequence ID" value="CBY14050.1"/>
    <property type="molecule type" value="Genomic_DNA"/>
</dbReference>
<reference evidence="2 3" key="1">
    <citation type="journal article" date="2010" name="Science">
        <title>Plasticity of animal genome architecture unmasked by rapid evolution of a pelagic tunicate.</title>
        <authorList>
            <person name="Denoeud F."/>
            <person name="Henriet S."/>
            <person name="Mungpakdee S."/>
            <person name="Aury J.M."/>
            <person name="Da Silva C."/>
            <person name="Brinkmann H."/>
            <person name="Mikhaleva J."/>
            <person name="Olsen L.C."/>
            <person name="Jubin C."/>
            <person name="Canestro C."/>
            <person name="Bouquet J.M."/>
            <person name="Danks G."/>
            <person name="Poulain J."/>
            <person name="Campsteijn C."/>
            <person name="Adamski M."/>
            <person name="Cross I."/>
            <person name="Yadetie F."/>
            <person name="Muffato M."/>
            <person name="Louis A."/>
            <person name="Butcher S."/>
            <person name="Tsagkogeorga G."/>
            <person name="Konrad A."/>
            <person name="Singh S."/>
            <person name="Jensen M.F."/>
            <person name="Cong E.H."/>
            <person name="Eikeseth-Otteraa H."/>
            <person name="Noel B."/>
            <person name="Anthouard V."/>
            <person name="Porcel B.M."/>
            <person name="Kachouri-Lafond R."/>
            <person name="Nishino A."/>
            <person name="Ugolini M."/>
            <person name="Chourrout P."/>
            <person name="Nishida H."/>
            <person name="Aasland R."/>
            <person name="Huzurbazar S."/>
            <person name="Westhof E."/>
            <person name="Delsuc F."/>
            <person name="Lehrach H."/>
            <person name="Reinhardt R."/>
            <person name="Weissenbach J."/>
            <person name="Roy S.W."/>
            <person name="Artiguenave F."/>
            <person name="Postlethwait J.H."/>
            <person name="Manak J.R."/>
            <person name="Thompson E.M."/>
            <person name="Jaillon O."/>
            <person name="Du Pasquier L."/>
            <person name="Boudinot P."/>
            <person name="Liberles D.A."/>
            <person name="Volff J.N."/>
            <person name="Philippe H."/>
            <person name="Lenhard B."/>
            <person name="Roest Crollius H."/>
            <person name="Wincker P."/>
            <person name="Chourrout D."/>
        </authorList>
    </citation>
    <scope>NUCLEOTIDE SEQUENCE [LARGE SCALE GENOMIC DNA]</scope>
</reference>
<evidence type="ECO:0000313" key="2">
    <source>
        <dbReference type="EMBL" id="CBY14050.1"/>
    </source>
</evidence>
<evidence type="ECO:0000313" key="3">
    <source>
        <dbReference type="Proteomes" id="UP000001307"/>
    </source>
</evidence>
<dbReference type="InterPro" id="IPR036578">
    <property type="entry name" value="SMAD_MH1_sf"/>
</dbReference>
<protein>
    <recommendedName>
        <fullName evidence="4">MH1 domain-containing protein</fullName>
    </recommendedName>
</protein>
<dbReference type="Gene3D" id="3.90.520.10">
    <property type="entry name" value="SMAD MH1 domain"/>
    <property type="match status" value="1"/>
</dbReference>
<gene>
    <name evidence="2" type="ORF">GSOID_T00007015001</name>
</gene>
<dbReference type="OrthoDB" id="10318829at2759"/>
<evidence type="ECO:0000256" key="1">
    <source>
        <dbReference type="SAM" id="MobiDB-lite"/>
    </source>
</evidence>
<proteinExistence type="predicted"/>
<evidence type="ECO:0008006" key="4">
    <source>
        <dbReference type="Google" id="ProtNLM"/>
    </source>
</evidence>
<name>E4XWJ5_OIKDI</name>
<accession>E4XWJ5</accession>
<sequence>MAVQSGWSPQSFTGLHEPNQFNIIEHLIHNRLNQQCYSNIDNQFSREFLIKIHEQVGLAPFWSLLCSGGNTQQCCTIDRLSISGGQPESILTKFLHAGVEYVFAKLYSPEASHAQNPHEILKSNECPYSNRQGKVCINPVHFCRAFQTSTFNSRNQNTANLSDMILNRNESADVDLFQLNLMLEPNDSELPIGETISNDQSEFAFRDQLNSVSSSSGPVPQPILSPTSPHSTSFVTGSSHILKFPFG</sequence>
<dbReference type="AlphaFoldDB" id="E4XWJ5"/>
<feature type="region of interest" description="Disordered" evidence="1">
    <location>
        <begin position="210"/>
        <end position="231"/>
    </location>
</feature>
<keyword evidence="3" id="KW-1185">Reference proteome</keyword>